<dbReference type="Proteomes" id="UP000185544">
    <property type="component" value="Chromosome"/>
</dbReference>
<dbReference type="EMBL" id="CP016908">
    <property type="protein sequence ID" value="APS00402.1"/>
    <property type="molecule type" value="Genomic_DNA"/>
</dbReference>
<name>A0A1L6MY21_9BACT</name>
<sequence>MEDLAKTMRAGGHIYTWTQHTEHAVRKLRDDIKKDPENGKLSSSLWIRHLSTVHSADLQCSPTSEVYQK</sequence>
<organism evidence="1 2">
    <name type="scientific">Pajaroellobacter abortibovis</name>
    <dbReference type="NCBI Taxonomy" id="1882918"/>
    <lineage>
        <taxon>Bacteria</taxon>
        <taxon>Pseudomonadati</taxon>
        <taxon>Myxococcota</taxon>
        <taxon>Polyangia</taxon>
        <taxon>Polyangiales</taxon>
        <taxon>Polyangiaceae</taxon>
    </lineage>
</organism>
<dbReference type="KEGG" id="pabo:BCY86_06705"/>
<keyword evidence="2" id="KW-1185">Reference proteome</keyword>
<protein>
    <submittedName>
        <fullName evidence="1">Uncharacterized protein</fullName>
    </submittedName>
</protein>
<evidence type="ECO:0000313" key="2">
    <source>
        <dbReference type="Proteomes" id="UP000185544"/>
    </source>
</evidence>
<dbReference type="AlphaFoldDB" id="A0A1L6MY21"/>
<proteinExistence type="predicted"/>
<reference evidence="1 2" key="1">
    <citation type="submission" date="2016-08" db="EMBL/GenBank/DDBJ databases">
        <title>Identification and validation of antigenic proteins from Pajaroellobacter abortibovis using de-novo genome sequence assembly and reverse vaccinology.</title>
        <authorList>
            <person name="Welly B.T."/>
            <person name="Miller M.R."/>
            <person name="Stott J.L."/>
            <person name="Blanchard M.T."/>
            <person name="Islas-Trejo A.D."/>
            <person name="O'Rourke S.M."/>
            <person name="Young A.E."/>
            <person name="Medrano J.F."/>
            <person name="Van Eenennaam A.L."/>
        </authorList>
    </citation>
    <scope>NUCLEOTIDE SEQUENCE [LARGE SCALE GENOMIC DNA]</scope>
    <source>
        <strain evidence="1 2">BTF92-0548A/99-0131</strain>
    </source>
</reference>
<evidence type="ECO:0000313" key="1">
    <source>
        <dbReference type="EMBL" id="APS00402.1"/>
    </source>
</evidence>
<gene>
    <name evidence="1" type="ORF">BCY86_06705</name>
</gene>
<accession>A0A1L6MY21</accession>